<dbReference type="EMBL" id="LWBP01000199">
    <property type="protein sequence ID" value="OQP56604.1"/>
    <property type="molecule type" value="Genomic_DNA"/>
</dbReference>
<organism evidence="2 3">
    <name type="scientific">Niastella populi</name>
    <dbReference type="NCBI Taxonomy" id="550983"/>
    <lineage>
        <taxon>Bacteria</taxon>
        <taxon>Pseudomonadati</taxon>
        <taxon>Bacteroidota</taxon>
        <taxon>Chitinophagia</taxon>
        <taxon>Chitinophagales</taxon>
        <taxon>Chitinophagaceae</taxon>
        <taxon>Niastella</taxon>
    </lineage>
</organism>
<gene>
    <name evidence="2" type="ORF">A4R26_05445</name>
</gene>
<dbReference type="AlphaFoldDB" id="A0A1V9FE05"/>
<dbReference type="Proteomes" id="UP000192276">
    <property type="component" value="Unassembled WGS sequence"/>
</dbReference>
<feature type="region of interest" description="Disordered" evidence="1">
    <location>
        <begin position="55"/>
        <end position="85"/>
    </location>
</feature>
<name>A0A1V9FE05_9BACT</name>
<accession>A0A1V9FE05</accession>
<evidence type="ECO:0000313" key="3">
    <source>
        <dbReference type="Proteomes" id="UP000192276"/>
    </source>
</evidence>
<proteinExistence type="predicted"/>
<comment type="caution">
    <text evidence="2">The sequence shown here is derived from an EMBL/GenBank/DDBJ whole genome shotgun (WGS) entry which is preliminary data.</text>
</comment>
<reference evidence="3" key="1">
    <citation type="submission" date="2016-04" db="EMBL/GenBank/DDBJ databases">
        <authorList>
            <person name="Chen L."/>
            <person name="Zhuang W."/>
            <person name="Wang G."/>
        </authorList>
    </citation>
    <scope>NUCLEOTIDE SEQUENCE [LARGE SCALE GENOMIC DNA]</scope>
    <source>
        <strain evidence="3">208</strain>
    </source>
</reference>
<protein>
    <submittedName>
        <fullName evidence="2">Uncharacterized protein</fullName>
    </submittedName>
</protein>
<dbReference type="RefSeq" id="WP_081168844.1">
    <property type="nucleotide sequence ID" value="NZ_LWBP01000199.1"/>
</dbReference>
<evidence type="ECO:0000256" key="1">
    <source>
        <dbReference type="SAM" id="MobiDB-lite"/>
    </source>
</evidence>
<dbReference type="OrthoDB" id="680516at2"/>
<sequence>MSKVTKQAASEKPSKKELSKLVYEKLTGSLTDFHLKEKKLENRLVKVSRRLASDIVKSLKKDTPGNDKNAPRKKAARKAKEAAAE</sequence>
<keyword evidence="3" id="KW-1185">Reference proteome</keyword>
<evidence type="ECO:0000313" key="2">
    <source>
        <dbReference type="EMBL" id="OQP56604.1"/>
    </source>
</evidence>